<gene>
    <name evidence="1" type="ORF">FCL42_13030</name>
</gene>
<reference evidence="1 2" key="1">
    <citation type="submission" date="2019-04" db="EMBL/GenBank/DDBJ databases">
        <authorList>
            <person name="Hwang J.C."/>
        </authorList>
    </citation>
    <scope>NUCLEOTIDE SEQUENCE [LARGE SCALE GENOMIC DNA]</scope>
    <source>
        <strain evidence="1 2">IMCC35002</strain>
    </source>
</reference>
<dbReference type="AlphaFoldDB" id="A0A4U1BPH8"/>
<proteinExistence type="predicted"/>
<dbReference type="RefSeq" id="WP_136863858.1">
    <property type="nucleotide sequence ID" value="NZ_SWCJ01000009.1"/>
</dbReference>
<sequence length="49" mass="5547">MSELLGLTHEQQQQAVERINQLRAEGLSMAEAMQKVVAELQLQHGDEEE</sequence>
<evidence type="ECO:0000313" key="1">
    <source>
        <dbReference type="EMBL" id="TKB54309.1"/>
    </source>
</evidence>
<keyword evidence="2" id="KW-1185">Reference proteome</keyword>
<dbReference type="Proteomes" id="UP000305675">
    <property type="component" value="Unassembled WGS sequence"/>
</dbReference>
<evidence type="ECO:0000313" key="2">
    <source>
        <dbReference type="Proteomes" id="UP000305675"/>
    </source>
</evidence>
<name>A0A4U1BPH8_9GAMM</name>
<organism evidence="1 2">
    <name type="scientific">Ferrimonas aestuarii</name>
    <dbReference type="NCBI Taxonomy" id="2569539"/>
    <lineage>
        <taxon>Bacteria</taxon>
        <taxon>Pseudomonadati</taxon>
        <taxon>Pseudomonadota</taxon>
        <taxon>Gammaproteobacteria</taxon>
        <taxon>Alteromonadales</taxon>
        <taxon>Ferrimonadaceae</taxon>
        <taxon>Ferrimonas</taxon>
    </lineage>
</organism>
<dbReference type="InterPro" id="IPR005371">
    <property type="entry name" value="UPF0181"/>
</dbReference>
<comment type="caution">
    <text evidence="1">The sequence shown here is derived from an EMBL/GenBank/DDBJ whole genome shotgun (WGS) entry which is preliminary data.</text>
</comment>
<protein>
    <submittedName>
        <fullName evidence="1">YoaH family protein</fullName>
    </submittedName>
</protein>
<dbReference type="Pfam" id="PF03701">
    <property type="entry name" value="UPF0181"/>
    <property type="match status" value="1"/>
</dbReference>
<dbReference type="EMBL" id="SWCJ01000009">
    <property type="protein sequence ID" value="TKB54309.1"/>
    <property type="molecule type" value="Genomic_DNA"/>
</dbReference>
<dbReference type="OrthoDB" id="6522084at2"/>
<accession>A0A4U1BPH8</accession>